<keyword evidence="3" id="KW-0547">Nucleotide-binding</keyword>
<dbReference type="GO" id="GO:0000166">
    <property type="term" value="F:nucleotide binding"/>
    <property type="evidence" value="ECO:0007669"/>
    <property type="project" value="UniProtKB-KW"/>
</dbReference>
<keyword evidence="4 5" id="KW-0694">RNA-binding</keyword>
<dbReference type="Gene3D" id="1.10.3090.10">
    <property type="entry name" value="cca-adding enzyme, domain 2"/>
    <property type="match status" value="1"/>
</dbReference>
<dbReference type="Gene3D" id="3.30.460.10">
    <property type="entry name" value="Beta Polymerase, domain 2"/>
    <property type="match status" value="1"/>
</dbReference>
<gene>
    <name evidence="9" type="ORF">BCR36DRAFT_334200</name>
</gene>
<keyword evidence="2 5" id="KW-0808">Transferase</keyword>
<dbReference type="InterPro" id="IPR043519">
    <property type="entry name" value="NT_sf"/>
</dbReference>
<dbReference type="STRING" id="1754191.A0A1Y1V0J9"/>
<dbReference type="AlphaFoldDB" id="A0A1Y1V0J9"/>
<name>A0A1Y1V0J9_9FUNG</name>
<feature type="domain" description="tRNA nucleotidyltransferase/poly(A) polymerase RNA and SrmB- binding" evidence="8">
    <location>
        <begin position="202"/>
        <end position="261"/>
    </location>
</feature>
<keyword evidence="10" id="KW-1185">Reference proteome</keyword>
<comment type="similarity">
    <text evidence="1 5">Belongs to the tRNA nucleotidyltransferase/poly(A) polymerase family.</text>
</comment>
<evidence type="ECO:0000256" key="4">
    <source>
        <dbReference type="ARBA" id="ARBA00022884"/>
    </source>
</evidence>
<evidence type="ECO:0000256" key="1">
    <source>
        <dbReference type="ARBA" id="ARBA00007265"/>
    </source>
</evidence>
<sequence>MKINLTENESKIFDILSNVCEFIKEKKKERPTLRIAGGWVRDKLLGLESNDIDVAVDNMMGYDFALLVREYMLNNNLEVSHMARVAANPEKNKNMETATGKVLGQSIDFVNLRGDTPTVIDSTEPNGYSINYGTPTVDASRRDITINALFYNIQTKEVEDFTKMGLHDLKEKIIRTPLPPYETFNDDPLRTLRVVRFASHFGYTIEKNVLEAIKNEEIQNMLSTRTSRSRIGEELNKMLNGNNPLKACEYLYDLNLYKIVFARPPENAVVTIRSALSKAQVKEIQDQIQKKSKDKKKDMSSKSDDQKSKEVKLNADSIVSPTEEKIKHLTTTVENILSTEDTKSDINILTGLKAVRALHKIIENDMYASLIPKSYYPLNKKYTRFLYLASLLLPYKKITFLERRREAIKSAPATVYIIRDALTFSREDIDTISKLHAILPETQNIIKQSNGNEKKDREFYGHHLLNAAAAPIKEKWPLSLILSFVDEICNLKKDIDNEEEMVKIHKKYVSFYEAIKKYNLEDIHHFQPIINGKVACKLLDLKAGPIIGEILKAVISWQLRNPEGTREECEIWLKEDMKDQFSKLPQAKKLKITK</sequence>
<proteinExistence type="inferred from homology"/>
<dbReference type="PANTHER" id="PTHR13734">
    <property type="entry name" value="TRNA-NUCLEOTIDYLTRANSFERASE"/>
    <property type="match status" value="1"/>
</dbReference>
<feature type="region of interest" description="Disordered" evidence="6">
    <location>
        <begin position="287"/>
        <end position="314"/>
    </location>
</feature>
<evidence type="ECO:0000313" key="10">
    <source>
        <dbReference type="Proteomes" id="UP000193719"/>
    </source>
</evidence>
<dbReference type="CDD" id="cd05398">
    <property type="entry name" value="NT_ClassII-CCAase"/>
    <property type="match status" value="1"/>
</dbReference>
<dbReference type="Pfam" id="PF12627">
    <property type="entry name" value="PolyA_pol_RNAbd"/>
    <property type="match status" value="1"/>
</dbReference>
<protein>
    <submittedName>
        <fullName evidence="9">Poly A polymerase C-terminal region-like protein</fullName>
    </submittedName>
</protein>
<dbReference type="Proteomes" id="UP000193719">
    <property type="component" value="Unassembled WGS sequence"/>
</dbReference>
<dbReference type="OrthoDB" id="445712at2759"/>
<dbReference type="EMBL" id="MCFH01000044">
    <property type="protein sequence ID" value="ORX44647.1"/>
    <property type="molecule type" value="Genomic_DNA"/>
</dbReference>
<dbReference type="InterPro" id="IPR032828">
    <property type="entry name" value="PolyA_RNA-bd"/>
</dbReference>
<feature type="domain" description="Poly A polymerase head" evidence="7">
    <location>
        <begin position="33"/>
        <end position="175"/>
    </location>
</feature>
<dbReference type="GO" id="GO:0052929">
    <property type="term" value="F:ATP:3'-cytidine-cytidine-tRNA adenylyltransferase activity"/>
    <property type="evidence" value="ECO:0007669"/>
    <property type="project" value="TreeGrafter"/>
</dbReference>
<organism evidence="9 10">
    <name type="scientific">Piromyces finnis</name>
    <dbReference type="NCBI Taxonomy" id="1754191"/>
    <lineage>
        <taxon>Eukaryota</taxon>
        <taxon>Fungi</taxon>
        <taxon>Fungi incertae sedis</taxon>
        <taxon>Chytridiomycota</taxon>
        <taxon>Chytridiomycota incertae sedis</taxon>
        <taxon>Neocallimastigomycetes</taxon>
        <taxon>Neocallimastigales</taxon>
        <taxon>Neocallimastigaceae</taxon>
        <taxon>Piromyces</taxon>
    </lineage>
</organism>
<dbReference type="GO" id="GO:0001680">
    <property type="term" value="P:tRNA 3'-terminal CCA addition"/>
    <property type="evidence" value="ECO:0007669"/>
    <property type="project" value="UniProtKB-ARBA"/>
</dbReference>
<evidence type="ECO:0000256" key="5">
    <source>
        <dbReference type="RuleBase" id="RU003953"/>
    </source>
</evidence>
<dbReference type="Pfam" id="PF01743">
    <property type="entry name" value="PolyA_pol"/>
    <property type="match status" value="1"/>
</dbReference>
<evidence type="ECO:0000259" key="7">
    <source>
        <dbReference type="Pfam" id="PF01743"/>
    </source>
</evidence>
<evidence type="ECO:0000259" key="8">
    <source>
        <dbReference type="Pfam" id="PF12627"/>
    </source>
</evidence>
<feature type="compositionally biased region" description="Basic and acidic residues" evidence="6">
    <location>
        <begin position="287"/>
        <end position="313"/>
    </location>
</feature>
<dbReference type="GO" id="GO:0052927">
    <property type="term" value="F:CC tRNA cytidylyltransferase activity"/>
    <property type="evidence" value="ECO:0007669"/>
    <property type="project" value="TreeGrafter"/>
</dbReference>
<dbReference type="PANTHER" id="PTHR13734:SF5">
    <property type="entry name" value="CCA TRNA NUCLEOTIDYLTRANSFERASE, MITOCHONDRIAL"/>
    <property type="match status" value="1"/>
</dbReference>
<evidence type="ECO:0000256" key="6">
    <source>
        <dbReference type="SAM" id="MobiDB-lite"/>
    </source>
</evidence>
<accession>A0A1Y1V0J9</accession>
<evidence type="ECO:0000313" key="9">
    <source>
        <dbReference type="EMBL" id="ORX44647.1"/>
    </source>
</evidence>
<dbReference type="SUPFAM" id="SSF81301">
    <property type="entry name" value="Nucleotidyltransferase"/>
    <property type="match status" value="1"/>
</dbReference>
<reference evidence="9 10" key="2">
    <citation type="submission" date="2016-08" db="EMBL/GenBank/DDBJ databases">
        <title>Pervasive Adenine N6-methylation of Active Genes in Fungi.</title>
        <authorList>
            <consortium name="DOE Joint Genome Institute"/>
            <person name="Mondo S.J."/>
            <person name="Dannebaum R.O."/>
            <person name="Kuo R.C."/>
            <person name="Labutti K."/>
            <person name="Haridas S."/>
            <person name="Kuo A."/>
            <person name="Salamov A."/>
            <person name="Ahrendt S.R."/>
            <person name="Lipzen A."/>
            <person name="Sullivan W."/>
            <person name="Andreopoulos W.B."/>
            <person name="Clum A."/>
            <person name="Lindquist E."/>
            <person name="Daum C."/>
            <person name="Ramamoorthy G.K."/>
            <person name="Gryganskyi A."/>
            <person name="Culley D."/>
            <person name="Magnuson J.K."/>
            <person name="James T.Y."/>
            <person name="O'Malley M.A."/>
            <person name="Stajich J.E."/>
            <person name="Spatafora J.W."/>
            <person name="Visel A."/>
            <person name="Grigoriev I.V."/>
        </authorList>
    </citation>
    <scope>NUCLEOTIDE SEQUENCE [LARGE SCALE GENOMIC DNA]</scope>
    <source>
        <strain evidence="10">finn</strain>
    </source>
</reference>
<evidence type="ECO:0000256" key="3">
    <source>
        <dbReference type="ARBA" id="ARBA00022741"/>
    </source>
</evidence>
<reference evidence="9 10" key="1">
    <citation type="submission" date="2016-08" db="EMBL/GenBank/DDBJ databases">
        <title>Genomes of anaerobic fungi encode conserved fungal cellulosomes for biomass hydrolysis.</title>
        <authorList>
            <consortium name="DOE Joint Genome Institute"/>
            <person name="Haitjema C.H."/>
            <person name="Gilmore S.P."/>
            <person name="Henske J.K."/>
            <person name="Solomon K.V."/>
            <person name="De Groot R."/>
            <person name="Kuo A."/>
            <person name="Mondo S.J."/>
            <person name="Salamov A.A."/>
            <person name="Labutti K."/>
            <person name="Zhao Z."/>
            <person name="Chiniquy J."/>
            <person name="Barry K."/>
            <person name="Brewer H.M."/>
            <person name="Purvine S.O."/>
            <person name="Wright A.T."/>
            <person name="Boxma B."/>
            <person name="Van Alen T."/>
            <person name="Hackstein J.H."/>
            <person name="Baker S.E."/>
            <person name="Grigoriev I.V."/>
            <person name="O'Malley M.A."/>
        </authorList>
    </citation>
    <scope>NUCLEOTIDE SEQUENCE [LARGE SCALE GENOMIC DNA]</scope>
    <source>
        <strain evidence="10">finn</strain>
    </source>
</reference>
<comment type="caution">
    <text evidence="9">The sequence shown here is derived from an EMBL/GenBank/DDBJ whole genome shotgun (WGS) entry which is preliminary data.</text>
</comment>
<dbReference type="InterPro" id="IPR002646">
    <property type="entry name" value="PolA_pol_head_dom"/>
</dbReference>
<dbReference type="GO" id="GO:0003723">
    <property type="term" value="F:RNA binding"/>
    <property type="evidence" value="ECO:0007669"/>
    <property type="project" value="UniProtKB-KW"/>
</dbReference>
<dbReference type="SUPFAM" id="SSF81891">
    <property type="entry name" value="Poly A polymerase C-terminal region-like"/>
    <property type="match status" value="2"/>
</dbReference>
<evidence type="ECO:0000256" key="2">
    <source>
        <dbReference type="ARBA" id="ARBA00022679"/>
    </source>
</evidence>